<accession>A0ABP7D155</accession>
<evidence type="ECO:0000313" key="1">
    <source>
        <dbReference type="EMBL" id="GAA3699412.1"/>
    </source>
</evidence>
<reference evidence="2" key="1">
    <citation type="journal article" date="2019" name="Int. J. Syst. Evol. Microbiol.">
        <title>The Global Catalogue of Microorganisms (GCM) 10K type strain sequencing project: providing services to taxonomists for standard genome sequencing and annotation.</title>
        <authorList>
            <consortium name="The Broad Institute Genomics Platform"/>
            <consortium name="The Broad Institute Genome Sequencing Center for Infectious Disease"/>
            <person name="Wu L."/>
            <person name="Ma J."/>
        </authorList>
    </citation>
    <scope>NUCLEOTIDE SEQUENCE [LARGE SCALE GENOMIC DNA]</scope>
    <source>
        <strain evidence="2">JCM 17498</strain>
    </source>
</reference>
<organism evidence="1 2">
    <name type="scientific">Sphingomonas cynarae</name>
    <dbReference type="NCBI Taxonomy" id="930197"/>
    <lineage>
        <taxon>Bacteria</taxon>
        <taxon>Pseudomonadati</taxon>
        <taxon>Pseudomonadota</taxon>
        <taxon>Alphaproteobacteria</taxon>
        <taxon>Sphingomonadales</taxon>
        <taxon>Sphingomonadaceae</taxon>
        <taxon>Sphingomonas</taxon>
    </lineage>
</organism>
<comment type="caution">
    <text evidence="1">The sequence shown here is derived from an EMBL/GenBank/DDBJ whole genome shotgun (WGS) entry which is preliminary data.</text>
</comment>
<evidence type="ECO:0000313" key="2">
    <source>
        <dbReference type="Proteomes" id="UP001500523"/>
    </source>
</evidence>
<keyword evidence="2" id="KW-1185">Reference proteome</keyword>
<name>A0ABP7D155_9SPHN</name>
<gene>
    <name evidence="1" type="ORF">GCM10022268_07010</name>
</gene>
<dbReference type="Proteomes" id="UP001500523">
    <property type="component" value="Unassembled WGS sequence"/>
</dbReference>
<sequence>MTTYCYQPLMPCADYLQAYFFRLGGDIAILGRVAGQFAVSENSPSGMTLLVTAGAAFRSGSVIEVPARVTATIVAPTGNP</sequence>
<dbReference type="EMBL" id="BAABBF010000002">
    <property type="protein sequence ID" value="GAA3699412.1"/>
    <property type="molecule type" value="Genomic_DNA"/>
</dbReference>
<proteinExistence type="predicted"/>
<protein>
    <submittedName>
        <fullName evidence="1">Uncharacterized protein</fullName>
    </submittedName>
</protein>